<evidence type="ECO:0000256" key="2">
    <source>
        <dbReference type="ARBA" id="ARBA00022670"/>
    </source>
</evidence>
<dbReference type="FunFam" id="2.40.70.10:FF:000016">
    <property type="entry name" value="Probable aspartic protease At2g35615"/>
    <property type="match status" value="1"/>
</dbReference>
<dbReference type="GO" id="GO:0006508">
    <property type="term" value="P:proteolysis"/>
    <property type="evidence" value="ECO:0007669"/>
    <property type="project" value="UniProtKB-KW"/>
</dbReference>
<evidence type="ECO:0000256" key="1">
    <source>
        <dbReference type="ARBA" id="ARBA00007447"/>
    </source>
</evidence>
<evidence type="ECO:0000313" key="10">
    <source>
        <dbReference type="Proteomes" id="UP000287651"/>
    </source>
</evidence>
<evidence type="ECO:0000256" key="5">
    <source>
        <dbReference type="ARBA" id="ARBA00022801"/>
    </source>
</evidence>
<keyword evidence="2" id="KW-0645">Protease</keyword>
<dbReference type="SUPFAM" id="SSF50630">
    <property type="entry name" value="Acid proteases"/>
    <property type="match status" value="1"/>
</dbReference>
<keyword evidence="7" id="KW-1133">Transmembrane helix</keyword>
<dbReference type="Proteomes" id="UP000287651">
    <property type="component" value="Unassembled WGS sequence"/>
</dbReference>
<dbReference type="PROSITE" id="PS51767">
    <property type="entry name" value="PEPTIDASE_A1"/>
    <property type="match status" value="1"/>
</dbReference>
<dbReference type="InterPro" id="IPR034161">
    <property type="entry name" value="Pepsin-like_plant"/>
</dbReference>
<accession>A0A426WY80</accession>
<dbReference type="Gene3D" id="2.40.70.10">
    <property type="entry name" value="Acid Proteases"/>
    <property type="match status" value="2"/>
</dbReference>
<evidence type="ECO:0000313" key="9">
    <source>
        <dbReference type="EMBL" id="RRT32236.1"/>
    </source>
</evidence>
<dbReference type="InterPro" id="IPR032799">
    <property type="entry name" value="TAXi_C"/>
</dbReference>
<sequence>MALVWLYNRRGMATQPRVAVAFRTAGASLSPRISLSPPYKCRTPSQFAAFFLFLTMKPIAFALFLASVAAVAAADGFRVDLIHRDSPRSPLYDPSSTAFDRVRAAAERSALRRLRFARAGLAASGDTSLEARILPDAAEYLMEVELGTPKSKVVAIVDTGSDLIWANCKPCTRCYEQTSPLFDPKDSSTYRNIACDSRACKLLPVSGCIRNSKCRYQYTYADESQVVGNLASETFTFTTTGTNTIAIPKITFGCSHQNSGDFSNRTGGLVGLAPAPLSLVSQLGSFINSKFSYCLVPLSQTSTTSKLVFGDDPGASGSDVLTTPLTIQDSFYYLTLNGISVGNTDISAASPTASGSPNIIIDSGTWLNYLSPEMTDQLGKAVKDIVDLPVANDPELSSFAACFHVEGSRDYKFPDITYNFEGAPLKLGPLNTFLEVSQDVVCLAACSSDEPQFFGNVAQQNLHVGYDLGANQLSFAQVDCTNF</sequence>
<dbReference type="PANTHER" id="PTHR47967:SF128">
    <property type="entry name" value="ASPARTIC PROTEINASE CDR1-LIKE"/>
    <property type="match status" value="1"/>
</dbReference>
<gene>
    <name evidence="9" type="ORF">B296_00053286</name>
</gene>
<dbReference type="InterPro" id="IPR032861">
    <property type="entry name" value="TAXi_N"/>
</dbReference>
<evidence type="ECO:0000256" key="7">
    <source>
        <dbReference type="SAM" id="Phobius"/>
    </source>
</evidence>
<evidence type="ECO:0000256" key="3">
    <source>
        <dbReference type="ARBA" id="ARBA00022729"/>
    </source>
</evidence>
<keyword evidence="4" id="KW-0064">Aspartyl protease</keyword>
<organism evidence="9 10">
    <name type="scientific">Ensete ventricosum</name>
    <name type="common">Abyssinian banana</name>
    <name type="synonym">Musa ensete</name>
    <dbReference type="NCBI Taxonomy" id="4639"/>
    <lineage>
        <taxon>Eukaryota</taxon>
        <taxon>Viridiplantae</taxon>
        <taxon>Streptophyta</taxon>
        <taxon>Embryophyta</taxon>
        <taxon>Tracheophyta</taxon>
        <taxon>Spermatophyta</taxon>
        <taxon>Magnoliopsida</taxon>
        <taxon>Liliopsida</taxon>
        <taxon>Zingiberales</taxon>
        <taxon>Musaceae</taxon>
        <taxon>Ensete</taxon>
    </lineage>
</organism>
<dbReference type="GO" id="GO:0004190">
    <property type="term" value="F:aspartic-type endopeptidase activity"/>
    <property type="evidence" value="ECO:0007669"/>
    <property type="project" value="UniProtKB-KW"/>
</dbReference>
<dbReference type="InterPro" id="IPR021109">
    <property type="entry name" value="Peptidase_aspartic_dom_sf"/>
</dbReference>
<protein>
    <recommendedName>
        <fullName evidence="8">Peptidase A1 domain-containing protein</fullName>
    </recommendedName>
</protein>
<comment type="caution">
    <text evidence="9">The sequence shown here is derived from an EMBL/GenBank/DDBJ whole genome shotgun (WGS) entry which is preliminary data.</text>
</comment>
<evidence type="ECO:0000256" key="4">
    <source>
        <dbReference type="ARBA" id="ARBA00022750"/>
    </source>
</evidence>
<dbReference type="InterPro" id="IPR051708">
    <property type="entry name" value="Plant_Aspart_Prot_A1"/>
</dbReference>
<proteinExistence type="inferred from homology"/>
<dbReference type="EMBL" id="AMZH03033085">
    <property type="protein sequence ID" value="RRT32236.1"/>
    <property type="molecule type" value="Genomic_DNA"/>
</dbReference>
<feature type="domain" description="Peptidase A1" evidence="8">
    <location>
        <begin position="140"/>
        <end position="476"/>
    </location>
</feature>
<comment type="similarity">
    <text evidence="1">Belongs to the peptidase A1 family.</text>
</comment>
<reference evidence="9 10" key="1">
    <citation type="journal article" date="2014" name="Agronomy (Basel)">
        <title>A Draft Genome Sequence for Ensete ventricosum, the Drought-Tolerant Tree Against Hunger.</title>
        <authorList>
            <person name="Harrison J."/>
            <person name="Moore K.A."/>
            <person name="Paszkiewicz K."/>
            <person name="Jones T."/>
            <person name="Grant M."/>
            <person name="Ambacheew D."/>
            <person name="Muzemil S."/>
            <person name="Studholme D.J."/>
        </authorList>
    </citation>
    <scope>NUCLEOTIDE SEQUENCE [LARGE SCALE GENOMIC DNA]</scope>
</reference>
<name>A0A426WY80_ENSVE</name>
<dbReference type="CDD" id="cd05476">
    <property type="entry name" value="pepsin_A_like_plant"/>
    <property type="match status" value="1"/>
</dbReference>
<keyword evidence="7" id="KW-0812">Transmembrane</keyword>
<dbReference type="GO" id="GO:0005576">
    <property type="term" value="C:extracellular region"/>
    <property type="evidence" value="ECO:0007669"/>
    <property type="project" value="TreeGrafter"/>
</dbReference>
<keyword evidence="5" id="KW-0378">Hydrolase</keyword>
<feature type="transmembrane region" description="Helical" evidence="7">
    <location>
        <begin position="47"/>
        <end position="74"/>
    </location>
</feature>
<keyword evidence="3" id="KW-0732">Signal</keyword>
<dbReference type="AlphaFoldDB" id="A0A426WY80"/>
<keyword evidence="7" id="KW-0472">Membrane</keyword>
<evidence type="ECO:0000256" key="6">
    <source>
        <dbReference type="ARBA" id="ARBA00023180"/>
    </source>
</evidence>
<evidence type="ECO:0000259" key="8">
    <source>
        <dbReference type="PROSITE" id="PS51767"/>
    </source>
</evidence>
<dbReference type="Pfam" id="PF14543">
    <property type="entry name" value="TAXi_N"/>
    <property type="match status" value="1"/>
</dbReference>
<keyword evidence="6" id="KW-0325">Glycoprotein</keyword>
<dbReference type="PANTHER" id="PTHR47967">
    <property type="entry name" value="OS07G0603500 PROTEIN-RELATED"/>
    <property type="match status" value="1"/>
</dbReference>
<dbReference type="Pfam" id="PF14541">
    <property type="entry name" value="TAXi_C"/>
    <property type="match status" value="1"/>
</dbReference>
<dbReference type="InterPro" id="IPR033121">
    <property type="entry name" value="PEPTIDASE_A1"/>
</dbReference>